<gene>
    <name evidence="2" type="ORF">FGK64_12415</name>
</gene>
<dbReference type="SUPFAM" id="SSF51556">
    <property type="entry name" value="Metallo-dependent hydrolases"/>
    <property type="match status" value="1"/>
</dbReference>
<dbReference type="InterPro" id="IPR013108">
    <property type="entry name" value="Amidohydro_3"/>
</dbReference>
<dbReference type="PANTHER" id="PTHR22642:SF2">
    <property type="entry name" value="PROTEIN LONG AFTER FAR-RED 3"/>
    <property type="match status" value="1"/>
</dbReference>
<dbReference type="Gene3D" id="3.10.310.70">
    <property type="match status" value="1"/>
</dbReference>
<proteinExistence type="predicted"/>
<feature type="domain" description="Amidohydrolase 3" evidence="1">
    <location>
        <begin position="54"/>
        <end position="541"/>
    </location>
</feature>
<accession>A0ABY2XC28</accession>
<dbReference type="Gene3D" id="3.20.20.140">
    <property type="entry name" value="Metal-dependent hydrolases"/>
    <property type="match status" value="1"/>
</dbReference>
<evidence type="ECO:0000313" key="2">
    <source>
        <dbReference type="EMBL" id="TMV13533.1"/>
    </source>
</evidence>
<dbReference type="Proteomes" id="UP001191082">
    <property type="component" value="Unassembled WGS sequence"/>
</dbReference>
<name>A0ABY2XC28_9RHOB</name>
<dbReference type="InterPro" id="IPR033932">
    <property type="entry name" value="YtcJ-like"/>
</dbReference>
<dbReference type="EMBL" id="VCPC01000002">
    <property type="protein sequence ID" value="TMV13533.1"/>
    <property type="molecule type" value="Genomic_DNA"/>
</dbReference>
<dbReference type="PROSITE" id="PS01137">
    <property type="entry name" value="TATD_1"/>
    <property type="match status" value="1"/>
</dbReference>
<evidence type="ECO:0000313" key="3">
    <source>
        <dbReference type="Proteomes" id="UP001191082"/>
    </source>
</evidence>
<dbReference type="CDD" id="cd01300">
    <property type="entry name" value="YtcJ_like"/>
    <property type="match status" value="1"/>
</dbReference>
<comment type="caution">
    <text evidence="2">The sequence shown here is derived from an EMBL/GenBank/DDBJ whole genome shotgun (WGS) entry which is preliminary data.</text>
</comment>
<dbReference type="SUPFAM" id="SSF51338">
    <property type="entry name" value="Composite domain of metallo-dependent hydrolases"/>
    <property type="match status" value="1"/>
</dbReference>
<dbReference type="RefSeq" id="WP_138864087.1">
    <property type="nucleotide sequence ID" value="NZ_VCPC01000002.1"/>
</dbReference>
<organism evidence="2 3">
    <name type="scientific">Arenibacterium halophilum</name>
    <dbReference type="NCBI Taxonomy" id="2583821"/>
    <lineage>
        <taxon>Bacteria</taxon>
        <taxon>Pseudomonadati</taxon>
        <taxon>Pseudomonadota</taxon>
        <taxon>Alphaproteobacteria</taxon>
        <taxon>Rhodobacterales</taxon>
        <taxon>Paracoccaceae</taxon>
        <taxon>Arenibacterium</taxon>
    </lineage>
</organism>
<protein>
    <submittedName>
        <fullName evidence="2">Amidohydrolase</fullName>
    </submittedName>
</protein>
<sequence>MAHIDYADCILRGGKILTVDAGFAVASAVALRGGDIIAVGDDASVSDWAGPQTEVIDLHGACVVPGLIDTHMHLDLLGNDLWSVDFAGVSTVAEALERIADHAKGIEPGVWIRGATWHPVSQLAEKRYLTRDELDSVAPNNPVLLPVSHFSMANSLGMAAAGIGDDTPDPAGGVIHRDADGRANGLLEESAENLVMDVLPPWTDAEREAQLRDAMRFSNAQGLTSIVSAAVSPVTFRAHQAILARGEASLRVSAMFAPTGALNPSMSLEEWDSFFSRIGAMSDFGNDWLSYSGVKLQIDGGMTLGTALMRDGYPHDREFKGLAVIEPDRFKALVEIANRYGWRVGVHAVGDGAIDLVLDAYEAASATRPIKGRRFIVIHGSLMCPDQMDRARALDVRVDAQSTFLWTKAGAVAGYLGKEVADRAFPMRDMIDRMGLDLIGQGTDNPINLLNPFINMAVMVTRKDHTGTVYGADQAITREEALRLYTSAAARYAFWEDRVGSIEVGKRADLTVLSDDFLSVPDAALKDITATRTIVAGKTVYKAG</sequence>
<dbReference type="InterPro" id="IPR032466">
    <property type="entry name" value="Metal_Hydrolase"/>
</dbReference>
<dbReference type="Pfam" id="PF07969">
    <property type="entry name" value="Amidohydro_3"/>
    <property type="match status" value="1"/>
</dbReference>
<evidence type="ECO:0000259" key="1">
    <source>
        <dbReference type="Pfam" id="PF07969"/>
    </source>
</evidence>
<reference evidence="2 3" key="1">
    <citation type="submission" date="2019-05" db="EMBL/GenBank/DDBJ databases">
        <title>Marivita sp. nov. isolated from sea sediment.</title>
        <authorList>
            <person name="Kim W."/>
        </authorList>
    </citation>
    <scope>NUCLEOTIDE SEQUENCE [LARGE SCALE GENOMIC DNA]</scope>
    <source>
        <strain evidence="2 3">CAU 1492</strain>
    </source>
</reference>
<keyword evidence="3" id="KW-1185">Reference proteome</keyword>
<dbReference type="Gene3D" id="2.30.40.10">
    <property type="entry name" value="Urease, subunit C, domain 1"/>
    <property type="match status" value="1"/>
</dbReference>
<dbReference type="InterPro" id="IPR018228">
    <property type="entry name" value="DNase_TatD-rel_CS"/>
</dbReference>
<dbReference type="InterPro" id="IPR011059">
    <property type="entry name" value="Metal-dep_hydrolase_composite"/>
</dbReference>
<dbReference type="PANTHER" id="PTHR22642">
    <property type="entry name" value="IMIDAZOLONEPROPIONASE"/>
    <property type="match status" value="1"/>
</dbReference>